<evidence type="ECO:0000256" key="2">
    <source>
        <dbReference type="ARBA" id="ARBA00008312"/>
    </source>
</evidence>
<evidence type="ECO:0000256" key="4">
    <source>
        <dbReference type="ARBA" id="ARBA00022827"/>
    </source>
</evidence>
<dbReference type="AlphaFoldDB" id="A0A369TBJ6"/>
<dbReference type="Proteomes" id="UP000253941">
    <property type="component" value="Unassembled WGS sequence"/>
</dbReference>
<feature type="binding site" evidence="8">
    <location>
        <position position="355"/>
    </location>
    <ligand>
        <name>NADP(+)</name>
        <dbReference type="ChEBI" id="CHEBI:58349"/>
    </ligand>
</feature>
<dbReference type="PANTHER" id="PTHR48467">
    <property type="entry name" value="GLUTAMATE SYNTHASE 1 [NADH], CHLOROPLASTIC-LIKE"/>
    <property type="match status" value="1"/>
</dbReference>
<feature type="binding site" evidence="8">
    <location>
        <begin position="193"/>
        <end position="194"/>
    </location>
    <ligand>
        <name>NADP(+)</name>
        <dbReference type="ChEBI" id="CHEBI:58349"/>
    </ligand>
</feature>
<dbReference type="PRINTS" id="PR00419">
    <property type="entry name" value="ADXRDTASE"/>
</dbReference>
<evidence type="ECO:0000259" key="9">
    <source>
        <dbReference type="Pfam" id="PF07992"/>
    </source>
</evidence>
<proteinExistence type="inferred from homology"/>
<dbReference type="InterPro" id="IPR023753">
    <property type="entry name" value="FAD/NAD-binding_dom"/>
</dbReference>
<evidence type="ECO:0000256" key="1">
    <source>
        <dbReference type="ARBA" id="ARBA00001974"/>
    </source>
</evidence>
<dbReference type="InterPro" id="IPR021163">
    <property type="entry name" value="Ferredox_Rdtase_adrenod"/>
</dbReference>
<organism evidence="10 11">
    <name type="scientific">Ferruginivarius sediminum</name>
    <dbReference type="NCBI Taxonomy" id="2661937"/>
    <lineage>
        <taxon>Bacteria</taxon>
        <taxon>Pseudomonadati</taxon>
        <taxon>Pseudomonadota</taxon>
        <taxon>Alphaproteobacteria</taxon>
        <taxon>Rhodospirillales</taxon>
        <taxon>Rhodospirillaceae</taxon>
        <taxon>Ferruginivarius</taxon>
    </lineage>
</organism>
<keyword evidence="5 8" id="KW-0521">NADP</keyword>
<keyword evidence="4 7" id="KW-0274">FAD</keyword>
<comment type="similarity">
    <text evidence="2">Belongs to the ferredoxin--NADP reductase type 1 family.</text>
</comment>
<dbReference type="PANTHER" id="PTHR48467:SF1">
    <property type="entry name" value="GLUTAMATE SYNTHASE 1 [NADH], CHLOROPLASTIC-LIKE"/>
    <property type="match status" value="1"/>
</dbReference>
<dbReference type="GO" id="GO:0016491">
    <property type="term" value="F:oxidoreductase activity"/>
    <property type="evidence" value="ECO:0007669"/>
    <property type="project" value="UniProtKB-KW"/>
</dbReference>
<keyword evidence="3" id="KW-0285">Flavoprotein</keyword>
<dbReference type="InterPro" id="IPR055275">
    <property type="entry name" value="Ferredox_Rdtase"/>
</dbReference>
<name>A0A369TBJ6_9PROT</name>
<evidence type="ECO:0000256" key="8">
    <source>
        <dbReference type="PIRSR" id="PIRSR000362-2"/>
    </source>
</evidence>
<comment type="cofactor">
    <cofactor evidence="1 7">
        <name>FAD</name>
        <dbReference type="ChEBI" id="CHEBI:57692"/>
    </cofactor>
</comment>
<evidence type="ECO:0000256" key="5">
    <source>
        <dbReference type="ARBA" id="ARBA00022857"/>
    </source>
</evidence>
<feature type="binding site" evidence="7">
    <location>
        <position position="13"/>
    </location>
    <ligand>
        <name>FAD</name>
        <dbReference type="ChEBI" id="CHEBI:57692"/>
    </ligand>
</feature>
<feature type="binding site" evidence="8">
    <location>
        <position position="205"/>
    </location>
    <ligand>
        <name>NADP(+)</name>
        <dbReference type="ChEBI" id="CHEBI:58349"/>
    </ligand>
</feature>
<dbReference type="RefSeq" id="WP_114581286.1">
    <property type="nucleotide sequence ID" value="NZ_QPMH01000004.1"/>
</dbReference>
<feature type="binding site" evidence="7">
    <location>
        <position position="34"/>
    </location>
    <ligand>
        <name>FAD</name>
        <dbReference type="ChEBI" id="CHEBI:57692"/>
    </ligand>
</feature>
<evidence type="ECO:0000313" key="10">
    <source>
        <dbReference type="EMBL" id="RDD62711.1"/>
    </source>
</evidence>
<gene>
    <name evidence="10" type="ORF">DRB17_06000</name>
</gene>
<keyword evidence="11" id="KW-1185">Reference proteome</keyword>
<reference evidence="10 11" key="1">
    <citation type="submission" date="2018-07" db="EMBL/GenBank/DDBJ databases">
        <title>Venubactetium sediminum gen. nov., sp. nov., isolated from a marine solar saltern.</title>
        <authorList>
            <person name="Wang S."/>
        </authorList>
    </citation>
    <scope>NUCLEOTIDE SEQUENCE [LARGE SCALE GENOMIC DNA]</scope>
    <source>
        <strain evidence="10 11">WD2A32</strain>
    </source>
</reference>
<protein>
    <recommendedName>
        <fullName evidence="9">FAD/NAD(P)-binding domain-containing protein</fullName>
    </recommendedName>
</protein>
<feature type="binding site" evidence="7">
    <location>
        <position position="78"/>
    </location>
    <ligand>
        <name>FAD</name>
        <dbReference type="ChEBI" id="CHEBI:57692"/>
    </ligand>
</feature>
<dbReference type="Gene3D" id="3.40.50.720">
    <property type="entry name" value="NAD(P)-binding Rossmann-like Domain"/>
    <property type="match status" value="1"/>
</dbReference>
<accession>A0A369TBJ6</accession>
<evidence type="ECO:0000256" key="3">
    <source>
        <dbReference type="ARBA" id="ARBA00022630"/>
    </source>
</evidence>
<keyword evidence="6" id="KW-0560">Oxidoreductase</keyword>
<evidence type="ECO:0000313" key="11">
    <source>
        <dbReference type="Proteomes" id="UP000253941"/>
    </source>
</evidence>
<feature type="binding site" evidence="7">
    <location>
        <position position="348"/>
    </location>
    <ligand>
        <name>FAD</name>
        <dbReference type="ChEBI" id="CHEBI:57692"/>
    </ligand>
</feature>
<dbReference type="InterPro" id="IPR036188">
    <property type="entry name" value="FAD/NAD-bd_sf"/>
</dbReference>
<dbReference type="PIRSF" id="PIRSF000362">
    <property type="entry name" value="FNR"/>
    <property type="match status" value="1"/>
</dbReference>
<dbReference type="Gene3D" id="3.50.50.60">
    <property type="entry name" value="FAD/NAD(P)-binding domain"/>
    <property type="match status" value="1"/>
</dbReference>
<evidence type="ECO:0000256" key="7">
    <source>
        <dbReference type="PIRSR" id="PIRSR000362-1"/>
    </source>
</evidence>
<dbReference type="Pfam" id="PF07992">
    <property type="entry name" value="Pyr_redox_2"/>
    <property type="match status" value="1"/>
</dbReference>
<sequence>MTLSVAIVGSGPAGFYAAESLLKSGLDVRIDLIERLPTPFGLVRSGVAPDHQHTKRVERAYARTAEHADVRFYGHVELGGDLTLNELCGLYDAVVLATGAPLDRRLGIPGEDKANVFGSGAFVGWYNGHPDYGDLAPDLDVKAAAVVGNGNVALDIARVLVKTREEMQHGDMPVHAARAIEASPLTDVHVLGRRGPAHAKFSNAELSEMGKLTDALPILEPPHLPDHAPAGLDERTRRVVEKNLVTFAGFLDRAPAGEGHRVHFHFWAKPVEVLGAARVEGVRLAETTLDENGQLVETGRQHDIACGLLVTAIGYAAPPLAELPFDKRGGHFRHEDGRIDQGLYCVGWCRRGPTGTIGTNKADGDAVARHIVAEVEETGKPGGAGLERLLRERGLRWVNAQDWHRIDEAEREAAPEGAPRRKFVRVKDMLAVLDRSGGAASKG</sequence>
<feature type="binding site" evidence="7">
    <location>
        <position position="42"/>
    </location>
    <ligand>
        <name>FAD</name>
        <dbReference type="ChEBI" id="CHEBI:57692"/>
    </ligand>
</feature>
<feature type="domain" description="FAD/NAD(P)-binding" evidence="9">
    <location>
        <begin position="4"/>
        <end position="165"/>
    </location>
</feature>
<evidence type="ECO:0000256" key="6">
    <source>
        <dbReference type="ARBA" id="ARBA00023002"/>
    </source>
</evidence>
<dbReference type="SUPFAM" id="SSF51971">
    <property type="entry name" value="Nucleotide-binding domain"/>
    <property type="match status" value="1"/>
</dbReference>
<dbReference type="EMBL" id="QPMH01000004">
    <property type="protein sequence ID" value="RDD62711.1"/>
    <property type="molecule type" value="Genomic_DNA"/>
</dbReference>
<comment type="caution">
    <text evidence="10">The sequence shown here is derived from an EMBL/GenBank/DDBJ whole genome shotgun (WGS) entry which is preliminary data.</text>
</comment>
<feature type="binding site" evidence="8">
    <location>
        <begin position="149"/>
        <end position="152"/>
    </location>
    <ligand>
        <name>NADP(+)</name>
        <dbReference type="ChEBI" id="CHEBI:58349"/>
    </ligand>
</feature>
<feature type="binding site" evidence="7">
    <location>
        <begin position="355"/>
        <end position="357"/>
    </location>
    <ligand>
        <name>FAD</name>
        <dbReference type="ChEBI" id="CHEBI:57692"/>
    </ligand>
</feature>